<protein>
    <submittedName>
        <fullName evidence="2">Uncharacterized protein</fullName>
    </submittedName>
</protein>
<dbReference type="EMBL" id="MU129431">
    <property type="protein sequence ID" value="KAF9503152.1"/>
    <property type="molecule type" value="Genomic_DNA"/>
</dbReference>
<feature type="compositionally biased region" description="Basic residues" evidence="1">
    <location>
        <begin position="1"/>
        <end position="12"/>
    </location>
</feature>
<gene>
    <name evidence="2" type="ORF">BS47DRAFT_1369756</name>
</gene>
<evidence type="ECO:0000313" key="3">
    <source>
        <dbReference type="Proteomes" id="UP000886523"/>
    </source>
</evidence>
<keyword evidence="3" id="KW-1185">Reference proteome</keyword>
<evidence type="ECO:0000256" key="1">
    <source>
        <dbReference type="SAM" id="MobiDB-lite"/>
    </source>
</evidence>
<dbReference type="Proteomes" id="UP000886523">
    <property type="component" value="Unassembled WGS sequence"/>
</dbReference>
<proteinExistence type="predicted"/>
<reference evidence="2" key="1">
    <citation type="journal article" date="2020" name="Nat. Commun.">
        <title>Large-scale genome sequencing of mycorrhizal fungi provides insights into the early evolution of symbiotic traits.</title>
        <authorList>
            <person name="Miyauchi S."/>
            <person name="Kiss E."/>
            <person name="Kuo A."/>
            <person name="Drula E."/>
            <person name="Kohler A."/>
            <person name="Sanchez-Garcia M."/>
            <person name="Morin E."/>
            <person name="Andreopoulos B."/>
            <person name="Barry K.W."/>
            <person name="Bonito G."/>
            <person name="Buee M."/>
            <person name="Carver A."/>
            <person name="Chen C."/>
            <person name="Cichocki N."/>
            <person name="Clum A."/>
            <person name="Culley D."/>
            <person name="Crous P.W."/>
            <person name="Fauchery L."/>
            <person name="Girlanda M."/>
            <person name="Hayes R.D."/>
            <person name="Keri Z."/>
            <person name="LaButti K."/>
            <person name="Lipzen A."/>
            <person name="Lombard V."/>
            <person name="Magnuson J."/>
            <person name="Maillard F."/>
            <person name="Murat C."/>
            <person name="Nolan M."/>
            <person name="Ohm R.A."/>
            <person name="Pangilinan J."/>
            <person name="Pereira M.F."/>
            <person name="Perotto S."/>
            <person name="Peter M."/>
            <person name="Pfister S."/>
            <person name="Riley R."/>
            <person name="Sitrit Y."/>
            <person name="Stielow J.B."/>
            <person name="Szollosi G."/>
            <person name="Zifcakova L."/>
            <person name="Stursova M."/>
            <person name="Spatafora J.W."/>
            <person name="Tedersoo L."/>
            <person name="Vaario L.M."/>
            <person name="Yamada A."/>
            <person name="Yan M."/>
            <person name="Wang P."/>
            <person name="Xu J."/>
            <person name="Bruns T."/>
            <person name="Baldrian P."/>
            <person name="Vilgalys R."/>
            <person name="Dunand C."/>
            <person name="Henrissat B."/>
            <person name="Grigoriev I.V."/>
            <person name="Hibbett D."/>
            <person name="Nagy L.G."/>
            <person name="Martin F.M."/>
        </authorList>
    </citation>
    <scope>NUCLEOTIDE SEQUENCE</scope>
    <source>
        <strain evidence="2">UP504</strain>
    </source>
</reference>
<accession>A0A9P6DG24</accession>
<sequence length="159" mass="18112">MAIPSPKHHLHPTQKTLCSGPGPEPTQTPTKYSTSSTQHNGNRKFPEKRHRFLDMVLMLWTMAQFIQTVMGLVTEDKAQLMHRASGLAQLMSSTDRNQLQTQSTDTYDNETSTASHTCFWQVLSPSMQPHLKNPTQDPNPKYITTPTLTEQKQLFWDCL</sequence>
<comment type="caution">
    <text evidence="2">The sequence shown here is derived from an EMBL/GenBank/DDBJ whole genome shotgun (WGS) entry which is preliminary data.</text>
</comment>
<evidence type="ECO:0000313" key="2">
    <source>
        <dbReference type="EMBL" id="KAF9503152.1"/>
    </source>
</evidence>
<name>A0A9P6DG24_9AGAM</name>
<feature type="region of interest" description="Disordered" evidence="1">
    <location>
        <begin position="1"/>
        <end position="46"/>
    </location>
</feature>
<dbReference type="AlphaFoldDB" id="A0A9P6DG24"/>
<organism evidence="2 3">
    <name type="scientific">Hydnum rufescens UP504</name>
    <dbReference type="NCBI Taxonomy" id="1448309"/>
    <lineage>
        <taxon>Eukaryota</taxon>
        <taxon>Fungi</taxon>
        <taxon>Dikarya</taxon>
        <taxon>Basidiomycota</taxon>
        <taxon>Agaricomycotina</taxon>
        <taxon>Agaricomycetes</taxon>
        <taxon>Cantharellales</taxon>
        <taxon>Hydnaceae</taxon>
        <taxon>Hydnum</taxon>
    </lineage>
</organism>
<feature type="compositionally biased region" description="Polar residues" evidence="1">
    <location>
        <begin position="25"/>
        <end position="40"/>
    </location>
</feature>